<feature type="active site" evidence="1">
    <location>
        <position position="41"/>
    </location>
</feature>
<evidence type="ECO:0000259" key="3">
    <source>
        <dbReference type="Pfam" id="PF22636"/>
    </source>
</evidence>
<dbReference type="Gene3D" id="3.10.129.10">
    <property type="entry name" value="Hotdog Thioesterase"/>
    <property type="match status" value="1"/>
</dbReference>
<organism evidence="4 5">
    <name type="scientific">Blastococcus colisei</name>
    <dbReference type="NCBI Taxonomy" id="1564162"/>
    <lineage>
        <taxon>Bacteria</taxon>
        <taxon>Bacillati</taxon>
        <taxon>Actinomycetota</taxon>
        <taxon>Actinomycetes</taxon>
        <taxon>Geodermatophilales</taxon>
        <taxon>Geodermatophilaceae</taxon>
        <taxon>Blastococcus</taxon>
    </lineage>
</organism>
<keyword evidence="5" id="KW-1185">Reference proteome</keyword>
<reference evidence="4 5" key="1">
    <citation type="submission" date="2019-06" db="EMBL/GenBank/DDBJ databases">
        <title>Sequencing the genomes of 1000 actinobacteria strains.</title>
        <authorList>
            <person name="Klenk H.-P."/>
        </authorList>
    </citation>
    <scope>NUCLEOTIDE SEQUENCE [LARGE SCALE GENOMIC DNA]</scope>
    <source>
        <strain evidence="4 5">DSM 46837</strain>
    </source>
</reference>
<dbReference type="SUPFAM" id="SSF54637">
    <property type="entry name" value="Thioesterase/thiol ester dehydrase-isomerase"/>
    <property type="match status" value="1"/>
</dbReference>
<dbReference type="EMBL" id="VFQE01000003">
    <property type="protein sequence ID" value="TQN35703.1"/>
    <property type="molecule type" value="Genomic_DNA"/>
</dbReference>
<evidence type="ECO:0000313" key="5">
    <source>
        <dbReference type="Proteomes" id="UP000319865"/>
    </source>
</evidence>
<feature type="active site" evidence="1">
    <location>
        <position position="33"/>
    </location>
</feature>
<gene>
    <name evidence="4" type="ORF">FHU33_4932</name>
</gene>
<dbReference type="InterPro" id="IPR029069">
    <property type="entry name" value="HotDog_dom_sf"/>
</dbReference>
<evidence type="ECO:0000256" key="1">
    <source>
        <dbReference type="PIRSR" id="PIRSR014972-1"/>
    </source>
</evidence>
<dbReference type="InterPro" id="IPR025540">
    <property type="entry name" value="FlK"/>
</dbReference>
<accession>A0A543NV43</accession>
<comment type="caution">
    <text evidence="4">The sequence shown here is derived from an EMBL/GenBank/DDBJ whole genome shotgun (WGS) entry which is preliminary data.</text>
</comment>
<feature type="active site" evidence="1">
    <location>
        <position position="67"/>
    </location>
</feature>
<dbReference type="PANTHER" id="PTHR36934:SF1">
    <property type="entry name" value="THIOESTERASE DOMAIN-CONTAINING PROTEIN"/>
    <property type="match status" value="1"/>
</dbReference>
<evidence type="ECO:0000256" key="2">
    <source>
        <dbReference type="PIRSR" id="PIRSR014972-2"/>
    </source>
</evidence>
<feature type="domain" description="Fluoroacetyl-CoA-specific thioesterase-like" evidence="3">
    <location>
        <begin position="26"/>
        <end position="115"/>
    </location>
</feature>
<feature type="binding site" evidence="2">
    <location>
        <position position="60"/>
    </location>
    <ligand>
        <name>substrate</name>
    </ligand>
</feature>
<proteinExistence type="predicted"/>
<dbReference type="Pfam" id="PF22636">
    <property type="entry name" value="FlK"/>
    <property type="match status" value="1"/>
</dbReference>
<name>A0A543NV43_9ACTN</name>
<dbReference type="Proteomes" id="UP000319865">
    <property type="component" value="Unassembled WGS sequence"/>
</dbReference>
<sequence>MSSTLEPGVQGVLERTVEAEHCTRRGEYDIFSTPNLVLLLEEAAIEGLAPHLREDQASVGSKVDIAHTAPTLRGQKVTATATVTEVDRRRVVFDIRVEDDTEVIGTGTHERFVIDLPGFESRLAAKAEQVGGGTR</sequence>
<dbReference type="OrthoDB" id="6902891at2"/>
<evidence type="ECO:0000313" key="4">
    <source>
        <dbReference type="EMBL" id="TQN35703.1"/>
    </source>
</evidence>
<feature type="binding site" evidence="2">
    <location>
        <position position="60"/>
    </location>
    <ligand>
        <name>CoA</name>
        <dbReference type="ChEBI" id="CHEBI:57287"/>
    </ligand>
</feature>
<dbReference type="InterPro" id="IPR054485">
    <property type="entry name" value="FlK-like_dom"/>
</dbReference>
<dbReference type="PIRSF" id="PIRSF014972">
    <property type="entry name" value="FlK"/>
    <property type="match status" value="1"/>
</dbReference>
<dbReference type="PANTHER" id="PTHR36934">
    <property type="entry name" value="BLR0278 PROTEIN"/>
    <property type="match status" value="1"/>
</dbReference>
<feature type="binding site" evidence="2">
    <location>
        <position position="111"/>
    </location>
    <ligand>
        <name>substrate</name>
    </ligand>
</feature>
<protein>
    <submittedName>
        <fullName evidence="4">Thioesterase superfamily protein</fullName>
    </submittedName>
</protein>
<dbReference type="AlphaFoldDB" id="A0A543NV43"/>
<dbReference type="RefSeq" id="WP_142028194.1">
    <property type="nucleotide sequence ID" value="NZ_VFQE01000003.1"/>
</dbReference>